<dbReference type="AlphaFoldDB" id="A0A0M0JZW3"/>
<evidence type="ECO:0000256" key="1">
    <source>
        <dbReference type="SAM" id="MobiDB-lite"/>
    </source>
</evidence>
<dbReference type="GO" id="GO:0016791">
    <property type="term" value="F:phosphatase activity"/>
    <property type="evidence" value="ECO:0007669"/>
    <property type="project" value="TreeGrafter"/>
</dbReference>
<dbReference type="InterPro" id="IPR050126">
    <property type="entry name" value="Ap4A_hydrolase"/>
</dbReference>
<dbReference type="InterPro" id="IPR004843">
    <property type="entry name" value="Calcineurin-like_PHP"/>
</dbReference>
<dbReference type="Proteomes" id="UP000037460">
    <property type="component" value="Unassembled WGS sequence"/>
</dbReference>
<dbReference type="PANTHER" id="PTHR42850:SF4">
    <property type="entry name" value="ZINC-DEPENDENT ENDOPOLYPHOSPHATASE"/>
    <property type="match status" value="1"/>
</dbReference>
<dbReference type="CDD" id="cd00144">
    <property type="entry name" value="MPP_PPP_family"/>
    <property type="match status" value="1"/>
</dbReference>
<dbReference type="PANTHER" id="PTHR42850">
    <property type="entry name" value="METALLOPHOSPHOESTERASE"/>
    <property type="match status" value="1"/>
</dbReference>
<dbReference type="InterPro" id="IPR029052">
    <property type="entry name" value="Metallo-depent_PP-like"/>
</dbReference>
<comment type="caution">
    <text evidence="3">The sequence shown here is derived from an EMBL/GenBank/DDBJ whole genome shotgun (WGS) entry which is preliminary data.</text>
</comment>
<dbReference type="Gene3D" id="3.60.21.10">
    <property type="match status" value="1"/>
</dbReference>
<dbReference type="GO" id="GO:0000298">
    <property type="term" value="F:endopolyphosphatase activity"/>
    <property type="evidence" value="ECO:0007669"/>
    <property type="project" value="TreeGrafter"/>
</dbReference>
<dbReference type="GO" id="GO:0006798">
    <property type="term" value="P:polyphosphate catabolic process"/>
    <property type="evidence" value="ECO:0007669"/>
    <property type="project" value="TreeGrafter"/>
</dbReference>
<evidence type="ECO:0000313" key="3">
    <source>
        <dbReference type="EMBL" id="KOO32090.1"/>
    </source>
</evidence>
<evidence type="ECO:0000313" key="4">
    <source>
        <dbReference type="Proteomes" id="UP000037460"/>
    </source>
</evidence>
<dbReference type="SUPFAM" id="SSF56300">
    <property type="entry name" value="Metallo-dependent phosphatases"/>
    <property type="match status" value="1"/>
</dbReference>
<feature type="region of interest" description="Disordered" evidence="1">
    <location>
        <begin position="292"/>
        <end position="322"/>
    </location>
</feature>
<dbReference type="EMBL" id="JWZX01001852">
    <property type="protein sequence ID" value="KOO32090.1"/>
    <property type="molecule type" value="Genomic_DNA"/>
</dbReference>
<name>A0A0M0JZW3_9EUKA</name>
<dbReference type="OrthoDB" id="10267127at2759"/>
<sequence length="322" mass="34504">MYGPWSSSAPVQCKDPRAVIVGDVHGCAKELRTLLRRAKLRPRCDLLYFVGDVIGKGPASVDALRDVRALSLSRNGPAYVGAVLGNHEAGFLRWLEARTLGRTAPPTSHKVEWEKWASALSSAERMWLRELPLDMALPAEFGHVRVVHAGMVPGVAVADQRREDLITIRSLLPNGTGSALPGPRGSASWAAFWRGPEHLVFGHDARRKLQRYPDATGIDSGCVYGGKLTALILHHSPPRLANESAATSLEKQAAQPSVVVPLGSPLQAARCATRAPCMIHVPAQKGSCAKEAPLGTEQGGKKGGAWGRGGKKGKPIIVEERD</sequence>
<evidence type="ECO:0000259" key="2">
    <source>
        <dbReference type="Pfam" id="PF00149"/>
    </source>
</evidence>
<proteinExistence type="predicted"/>
<organism evidence="3 4">
    <name type="scientific">Chrysochromulina tobinii</name>
    <dbReference type="NCBI Taxonomy" id="1460289"/>
    <lineage>
        <taxon>Eukaryota</taxon>
        <taxon>Haptista</taxon>
        <taxon>Haptophyta</taxon>
        <taxon>Prymnesiophyceae</taxon>
        <taxon>Prymnesiales</taxon>
        <taxon>Chrysochromulinaceae</taxon>
        <taxon>Chrysochromulina</taxon>
    </lineage>
</organism>
<reference evidence="4" key="1">
    <citation type="journal article" date="2015" name="PLoS Genet.">
        <title>Genome Sequence and Transcriptome Analyses of Chrysochromulina tobin: Metabolic Tools for Enhanced Algal Fitness in the Prominent Order Prymnesiales (Haptophyceae).</title>
        <authorList>
            <person name="Hovde B.T."/>
            <person name="Deodato C.R."/>
            <person name="Hunsperger H.M."/>
            <person name="Ryken S.A."/>
            <person name="Yost W."/>
            <person name="Jha R.K."/>
            <person name="Patterson J."/>
            <person name="Monnat R.J. Jr."/>
            <person name="Barlow S.B."/>
            <person name="Starkenburg S.R."/>
            <person name="Cattolico R.A."/>
        </authorList>
    </citation>
    <scope>NUCLEOTIDE SEQUENCE</scope>
    <source>
        <strain evidence="4">CCMP291</strain>
    </source>
</reference>
<dbReference type="Pfam" id="PF00149">
    <property type="entry name" value="Metallophos"/>
    <property type="match status" value="1"/>
</dbReference>
<accession>A0A0M0JZW3</accession>
<gene>
    <name evidence="3" type="ORF">Ctob_012129</name>
</gene>
<dbReference type="GO" id="GO:0005737">
    <property type="term" value="C:cytoplasm"/>
    <property type="evidence" value="ECO:0007669"/>
    <property type="project" value="TreeGrafter"/>
</dbReference>
<feature type="domain" description="Calcineurin-like phosphoesterase" evidence="2">
    <location>
        <begin position="17"/>
        <end position="204"/>
    </location>
</feature>
<protein>
    <submittedName>
        <fullName evidence="3">Bis(5'-nucleosyl)-tetraphosphatase prpE-like protein</fullName>
    </submittedName>
</protein>
<feature type="compositionally biased region" description="Gly residues" evidence="1">
    <location>
        <begin position="297"/>
        <end position="308"/>
    </location>
</feature>
<keyword evidence="4" id="KW-1185">Reference proteome</keyword>